<evidence type="ECO:0000256" key="3">
    <source>
        <dbReference type="SAM" id="MobiDB-lite"/>
    </source>
</evidence>
<comment type="similarity">
    <text evidence="1">Belongs to the GerABKA family.</text>
</comment>
<sequence length="507" mass="57126">MSFFRKLFQNNQQKTGQGNEIEVFPSLQKNIAYIQQWLFYTDDLKWRNIRFNGRDGVILYLESVADTKEIQAGVIKPIEQAKEGNITEIITAVDVKYERKLNAISQSLLQGSAVLLFDGIGEACLVQVVASYHRDVKEPDNEGVVRGAHGGFIENLSVNLFLVRNRLESQNLVVRYYQLGDATKTKVAVLYMQDLANPDLVKEVDHRLRSISIDTIISPGYIAELTENNPYSPFPQILFTERPDRTVAHLMEGRVAILAEGDPTALIVPVTLFAFYQTPDDFHSRWIVGSFIRVIRLASFLIAFQLPAFYIAVVSFHAEVLPANLIDTVKSSVERVPFPPILEALVMELTLELIREAGIRLPSRVGQTIGIVGGLVIGDAVVRTGLVSYPMVIVVSLTAISSFVVPSYEMSSAVRFLRFPLMAMAALFGFVGIVFGLLFIMIHLSKLESFGTAYLAPFIPLRIKDLKDTFVRLPIWFLNQRPHDPHPKRLNQERYSRGWEHDDQGEE</sequence>
<evidence type="ECO:0000256" key="4">
    <source>
        <dbReference type="SAM" id="Phobius"/>
    </source>
</evidence>
<dbReference type="RefSeq" id="WP_093227633.1">
    <property type="nucleotide sequence ID" value="NZ_FORR01000001.1"/>
</dbReference>
<dbReference type="STRING" id="46223.SAMN05421852_101486"/>
<dbReference type="Pfam" id="PF03323">
    <property type="entry name" value="GerA"/>
    <property type="match status" value="1"/>
</dbReference>
<evidence type="ECO:0000256" key="2">
    <source>
        <dbReference type="ARBA" id="ARBA00023136"/>
    </source>
</evidence>
<dbReference type="PIRSF" id="PIRSF005690">
    <property type="entry name" value="GerBA"/>
    <property type="match status" value="1"/>
</dbReference>
<keyword evidence="6" id="KW-1185">Reference proteome</keyword>
<dbReference type="InterPro" id="IPR050768">
    <property type="entry name" value="UPF0353/GerABKA_families"/>
</dbReference>
<accession>A0A1I3KK11</accession>
<dbReference type="PANTHER" id="PTHR22550:SF5">
    <property type="entry name" value="LEUCINE ZIPPER PROTEIN 4"/>
    <property type="match status" value="1"/>
</dbReference>
<gene>
    <name evidence="5" type="ORF">SAMN05421852_101486</name>
</gene>
<dbReference type="Proteomes" id="UP000199545">
    <property type="component" value="Unassembled WGS sequence"/>
</dbReference>
<evidence type="ECO:0000313" key="6">
    <source>
        <dbReference type="Proteomes" id="UP000199545"/>
    </source>
</evidence>
<name>A0A1I3KK11_9BACL</name>
<dbReference type="GO" id="GO:0009847">
    <property type="term" value="P:spore germination"/>
    <property type="evidence" value="ECO:0007669"/>
    <property type="project" value="InterPro"/>
</dbReference>
<feature type="region of interest" description="Disordered" evidence="3">
    <location>
        <begin position="487"/>
        <end position="507"/>
    </location>
</feature>
<feature type="transmembrane region" description="Helical" evidence="4">
    <location>
        <begin position="417"/>
        <end position="440"/>
    </location>
</feature>
<dbReference type="AlphaFoldDB" id="A0A1I3KK11"/>
<keyword evidence="4" id="KW-1133">Transmembrane helix</keyword>
<reference evidence="5 6" key="1">
    <citation type="submission" date="2016-10" db="EMBL/GenBank/DDBJ databases">
        <authorList>
            <person name="de Groot N.N."/>
        </authorList>
    </citation>
    <scope>NUCLEOTIDE SEQUENCE [LARGE SCALE GENOMIC DNA]</scope>
    <source>
        <strain evidence="5 6">DSM 44778</strain>
    </source>
</reference>
<feature type="transmembrane region" description="Helical" evidence="4">
    <location>
        <begin position="294"/>
        <end position="316"/>
    </location>
</feature>
<organism evidence="5 6">
    <name type="scientific">Thermoflavimicrobium dichotomicum</name>
    <dbReference type="NCBI Taxonomy" id="46223"/>
    <lineage>
        <taxon>Bacteria</taxon>
        <taxon>Bacillati</taxon>
        <taxon>Bacillota</taxon>
        <taxon>Bacilli</taxon>
        <taxon>Bacillales</taxon>
        <taxon>Thermoactinomycetaceae</taxon>
        <taxon>Thermoflavimicrobium</taxon>
    </lineage>
</organism>
<keyword evidence="2 4" id="KW-0472">Membrane</keyword>
<dbReference type="EMBL" id="FORR01000001">
    <property type="protein sequence ID" value="SFI72658.1"/>
    <property type="molecule type" value="Genomic_DNA"/>
</dbReference>
<protein>
    <submittedName>
        <fullName evidence="5">Spore germination protein KA</fullName>
    </submittedName>
</protein>
<proteinExistence type="inferred from homology"/>
<keyword evidence="4" id="KW-0812">Transmembrane</keyword>
<dbReference type="PANTHER" id="PTHR22550">
    <property type="entry name" value="SPORE GERMINATION PROTEIN"/>
    <property type="match status" value="1"/>
</dbReference>
<evidence type="ECO:0000313" key="5">
    <source>
        <dbReference type="EMBL" id="SFI72658.1"/>
    </source>
</evidence>
<dbReference type="InterPro" id="IPR004995">
    <property type="entry name" value="Spore_Ger"/>
</dbReference>
<dbReference type="OrthoDB" id="9772630at2"/>
<evidence type="ECO:0000256" key="1">
    <source>
        <dbReference type="ARBA" id="ARBA00005278"/>
    </source>
</evidence>
<dbReference type="GO" id="GO:0016020">
    <property type="term" value="C:membrane"/>
    <property type="evidence" value="ECO:0007669"/>
    <property type="project" value="InterPro"/>
</dbReference>
<feature type="transmembrane region" description="Helical" evidence="4">
    <location>
        <begin position="386"/>
        <end position="405"/>
    </location>
</feature>